<comment type="caution">
    <text evidence="1">The sequence shown here is derived from an EMBL/GenBank/DDBJ whole genome shotgun (WGS) entry which is preliminary data.</text>
</comment>
<organism evidence="1 2">
    <name type="scientific">Hymenochirus boettgeri</name>
    <name type="common">Congo dwarf clawed frog</name>
    <dbReference type="NCBI Taxonomy" id="247094"/>
    <lineage>
        <taxon>Eukaryota</taxon>
        <taxon>Metazoa</taxon>
        <taxon>Chordata</taxon>
        <taxon>Craniata</taxon>
        <taxon>Vertebrata</taxon>
        <taxon>Euteleostomi</taxon>
        <taxon>Amphibia</taxon>
        <taxon>Batrachia</taxon>
        <taxon>Anura</taxon>
        <taxon>Pipoidea</taxon>
        <taxon>Pipidae</taxon>
        <taxon>Pipinae</taxon>
        <taxon>Hymenochirus</taxon>
    </lineage>
</organism>
<proteinExistence type="predicted"/>
<sequence length="98" mass="11456">MWYCWKEIFFNCHLLSVPQGRALSNLLHGRGTPEWTSEKLRSDWLLQINRKFQQFGGEKQLYSITQIICNTLMEADGPCSIPLVNTHDIFSIKCMHKL</sequence>
<dbReference type="Proteomes" id="UP000812440">
    <property type="component" value="Chromosome 1"/>
</dbReference>
<protein>
    <submittedName>
        <fullName evidence="1">Uncharacterized protein</fullName>
    </submittedName>
</protein>
<reference evidence="1" key="1">
    <citation type="thesis" date="2020" institute="ProQuest LLC" country="789 East Eisenhower Parkway, Ann Arbor, MI, USA">
        <title>Comparative Genomics and Chromosome Evolution.</title>
        <authorList>
            <person name="Mudd A.B."/>
        </authorList>
    </citation>
    <scope>NUCLEOTIDE SEQUENCE</scope>
    <source>
        <strain evidence="1">Female2</strain>
        <tissue evidence="1">Blood</tissue>
    </source>
</reference>
<gene>
    <name evidence="1" type="ORF">GDO86_000644</name>
</gene>
<evidence type="ECO:0000313" key="2">
    <source>
        <dbReference type="Proteomes" id="UP000812440"/>
    </source>
</evidence>
<name>A0A8T2KHK8_9PIPI</name>
<dbReference type="EMBL" id="JAACNH010000001">
    <property type="protein sequence ID" value="KAG8454081.1"/>
    <property type="molecule type" value="Genomic_DNA"/>
</dbReference>
<evidence type="ECO:0000313" key="1">
    <source>
        <dbReference type="EMBL" id="KAG8454081.1"/>
    </source>
</evidence>
<dbReference type="AlphaFoldDB" id="A0A8T2KHK8"/>
<keyword evidence="2" id="KW-1185">Reference proteome</keyword>
<accession>A0A8T2KHK8</accession>